<dbReference type="GO" id="GO:0031460">
    <property type="term" value="P:glycine betaine transport"/>
    <property type="evidence" value="ECO:0007669"/>
    <property type="project" value="InterPro"/>
</dbReference>
<dbReference type="SUPFAM" id="SSF54631">
    <property type="entry name" value="CBS-domain pair"/>
    <property type="match status" value="1"/>
</dbReference>
<keyword evidence="5" id="KW-0997">Cell inner membrane</keyword>
<dbReference type="GO" id="GO:0006865">
    <property type="term" value="P:amino acid transport"/>
    <property type="evidence" value="ECO:0007669"/>
    <property type="project" value="UniProtKB-UniRule"/>
</dbReference>
<sequence>MTDQQTQPQITCQNLWKIFGVNPERILQELDPALSRAEVQKRTGHVIAVKNVSFQVQKGETFVVMGLSGSGKSTLVRCISRLVEPTRGTVEIDRDKIMAMNQRQLIELRRHRMSMVFQHFGLLPHRRVLDNISYGLEVRGMSKRDRDQKASEVLEMVGLKGWGKHYPRELSGGMQQRVGLARALAVDPEIMLFDEPFSALDPLIRREMQDELLKLQAVVHKTMVFITHDFLEAIKMGDHIAIMKDGEFVQIGTPEQIVANPVDDYVRAFSEDVPRHKVLTAHSIMKTDYPSVQANEKLESALEIMERLGVPAIFVLGPDQSYLGTLEKGKALAAGNTVTAGTIATKCAPVSPAALVETLIVRAARDDLPIPCVDGNCCLGSVDRSAIMLAIGSQSTPQPD</sequence>
<dbReference type="GO" id="GO:0016887">
    <property type="term" value="F:ATP hydrolysis activity"/>
    <property type="evidence" value="ECO:0007669"/>
    <property type="project" value="UniProtKB-UniRule"/>
</dbReference>
<dbReference type="GO" id="GO:0005524">
    <property type="term" value="F:ATP binding"/>
    <property type="evidence" value="ECO:0007669"/>
    <property type="project" value="UniProtKB-UniRule"/>
</dbReference>
<dbReference type="AlphaFoldDB" id="E7C8N1"/>
<evidence type="ECO:0000256" key="1">
    <source>
        <dbReference type="ARBA" id="ARBA00005417"/>
    </source>
</evidence>
<dbReference type="EC" id="7.6.2.9" evidence="5"/>
<dbReference type="NCBIfam" id="TIGR01186">
    <property type="entry name" value="proV"/>
    <property type="match status" value="1"/>
</dbReference>
<dbReference type="InterPro" id="IPR051921">
    <property type="entry name" value="ABC_osmolyte_uptake_ATP-bind"/>
</dbReference>
<dbReference type="InterPro" id="IPR027417">
    <property type="entry name" value="P-loop_NTPase"/>
</dbReference>
<dbReference type="PANTHER" id="PTHR43869:SF1">
    <property type="entry name" value="GLYCINE BETAINE_PROLINE BETAINE TRANSPORT SYSTEM ATP-BINDING PROTEIN PROV"/>
    <property type="match status" value="1"/>
</dbReference>
<dbReference type="PROSITE" id="PS00211">
    <property type="entry name" value="ABC_TRANSPORTER_1"/>
    <property type="match status" value="1"/>
</dbReference>
<proteinExistence type="inferred from homology"/>
<dbReference type="InterPro" id="IPR003593">
    <property type="entry name" value="AAA+_ATPase"/>
</dbReference>
<name>E7C8N1_9GAMM</name>
<dbReference type="GO" id="GO:0015418">
    <property type="term" value="F:ABC-type quaternary ammonium compound transporting activity"/>
    <property type="evidence" value="ECO:0007669"/>
    <property type="project" value="UniProtKB-EC"/>
</dbReference>
<dbReference type="Gene3D" id="3.40.50.300">
    <property type="entry name" value="P-loop containing nucleotide triphosphate hydrolases"/>
    <property type="match status" value="1"/>
</dbReference>
<feature type="domain" description="ABC transporter" evidence="6">
    <location>
        <begin position="34"/>
        <end position="270"/>
    </location>
</feature>
<dbReference type="SUPFAM" id="SSF52540">
    <property type="entry name" value="P-loop containing nucleoside triphosphate hydrolases"/>
    <property type="match status" value="1"/>
</dbReference>
<dbReference type="SMART" id="SM00382">
    <property type="entry name" value="AAA"/>
    <property type="match status" value="1"/>
</dbReference>
<dbReference type="PROSITE" id="PS50893">
    <property type="entry name" value="ABC_TRANSPORTER_2"/>
    <property type="match status" value="1"/>
</dbReference>
<dbReference type="InterPro" id="IPR005892">
    <property type="entry name" value="Gly-betaine_transp_ATP-bd"/>
</dbReference>
<keyword evidence="4 5" id="KW-0067">ATP-binding</keyword>
<keyword evidence="2 5" id="KW-0813">Transport</keyword>
<dbReference type="GO" id="GO:0005886">
    <property type="term" value="C:plasma membrane"/>
    <property type="evidence" value="ECO:0007669"/>
    <property type="project" value="UniProtKB-SubCell"/>
</dbReference>
<evidence type="ECO:0000256" key="4">
    <source>
        <dbReference type="ARBA" id="ARBA00022840"/>
    </source>
</evidence>
<comment type="subcellular location">
    <subcellularLocation>
        <location evidence="5">Cell inner membrane</location>
        <topology evidence="5">Peripheral membrane protein</topology>
    </subcellularLocation>
</comment>
<comment type="catalytic activity">
    <reaction evidence="5">
        <text>a quaternary ammonium(out) + ATP + H2O = a quaternary ammonium(in) + ADP + phosphate + H(+)</text>
        <dbReference type="Rhea" id="RHEA:11036"/>
        <dbReference type="ChEBI" id="CHEBI:15377"/>
        <dbReference type="ChEBI" id="CHEBI:15378"/>
        <dbReference type="ChEBI" id="CHEBI:30616"/>
        <dbReference type="ChEBI" id="CHEBI:35267"/>
        <dbReference type="ChEBI" id="CHEBI:43474"/>
        <dbReference type="ChEBI" id="CHEBI:456216"/>
    </reaction>
</comment>
<reference evidence="7" key="1">
    <citation type="submission" date="2010-01" db="EMBL/GenBank/DDBJ databases">
        <title>Genome fragments of uncultured bacteria from the North Pacific subtropical Gyre.</title>
        <authorList>
            <person name="Pham V.D."/>
            <person name="Delong E.F."/>
        </authorList>
    </citation>
    <scope>NUCLEOTIDE SEQUENCE</scope>
</reference>
<keyword evidence="5" id="KW-1003">Cell membrane</keyword>
<dbReference type="EMBL" id="GU568024">
    <property type="protein sequence ID" value="ADI23805.1"/>
    <property type="molecule type" value="Genomic_DNA"/>
</dbReference>
<comment type="similarity">
    <text evidence="1 5">Belongs to the ABC transporter superfamily.</text>
</comment>
<protein>
    <recommendedName>
        <fullName evidence="5">Quaternary amine transport ATP-binding protein</fullName>
        <ecNumber evidence="5">7.6.2.9</ecNumber>
    </recommendedName>
</protein>
<dbReference type="FunFam" id="3.40.50.300:FF:000201">
    <property type="entry name" value="Glycine betaine/L-proline ABC transporter ATP-binding protein"/>
    <property type="match status" value="1"/>
</dbReference>
<organism evidence="7">
    <name type="scientific">uncultured gamma proteobacterium HF4000_47G05</name>
    <dbReference type="NCBI Taxonomy" id="723582"/>
    <lineage>
        <taxon>Bacteria</taxon>
        <taxon>Pseudomonadati</taxon>
        <taxon>Pseudomonadota</taxon>
        <taxon>Gammaproteobacteria</taxon>
        <taxon>environmental samples</taxon>
    </lineage>
</organism>
<evidence type="ECO:0000313" key="7">
    <source>
        <dbReference type="EMBL" id="ADI23805.1"/>
    </source>
</evidence>
<dbReference type="InterPro" id="IPR003439">
    <property type="entry name" value="ABC_transporter-like_ATP-bd"/>
</dbReference>
<evidence type="ECO:0000256" key="2">
    <source>
        <dbReference type="ARBA" id="ARBA00022448"/>
    </source>
</evidence>
<dbReference type="Pfam" id="PF00005">
    <property type="entry name" value="ABC_tran"/>
    <property type="match status" value="1"/>
</dbReference>
<dbReference type="CDD" id="cd03294">
    <property type="entry name" value="ABC_Pro_Gly_Betaine"/>
    <property type="match status" value="1"/>
</dbReference>
<dbReference type="PANTHER" id="PTHR43869">
    <property type="entry name" value="GLYCINE BETAINE/PROLINE BETAINE TRANSPORT SYSTEM ATP-BINDING PROTEIN PROV"/>
    <property type="match status" value="1"/>
</dbReference>
<keyword evidence="5" id="KW-0472">Membrane</keyword>
<keyword evidence="3 5" id="KW-0547">Nucleotide-binding</keyword>
<dbReference type="InterPro" id="IPR046342">
    <property type="entry name" value="CBS_dom_sf"/>
</dbReference>
<comment type="subunit">
    <text evidence="5">The complex is probably composed of two ATP-binding proteins, two transmembrane proteins and a solute-binding protein.</text>
</comment>
<dbReference type="GO" id="GO:0006970">
    <property type="term" value="P:response to osmotic stress"/>
    <property type="evidence" value="ECO:0007669"/>
    <property type="project" value="UniProtKB-ARBA"/>
</dbReference>
<evidence type="ECO:0000256" key="5">
    <source>
        <dbReference type="RuleBase" id="RU369116"/>
    </source>
</evidence>
<evidence type="ECO:0000256" key="3">
    <source>
        <dbReference type="ARBA" id="ARBA00022741"/>
    </source>
</evidence>
<dbReference type="InterPro" id="IPR017871">
    <property type="entry name" value="ABC_transporter-like_CS"/>
</dbReference>
<evidence type="ECO:0000259" key="6">
    <source>
        <dbReference type="PROSITE" id="PS50893"/>
    </source>
</evidence>
<accession>E7C8N1</accession>